<organism evidence="4 5">
    <name type="scientific">Albimonas pacifica</name>
    <dbReference type="NCBI Taxonomy" id="1114924"/>
    <lineage>
        <taxon>Bacteria</taxon>
        <taxon>Pseudomonadati</taxon>
        <taxon>Pseudomonadota</taxon>
        <taxon>Alphaproteobacteria</taxon>
        <taxon>Rhodobacterales</taxon>
        <taxon>Paracoccaceae</taxon>
        <taxon>Albimonas</taxon>
    </lineage>
</organism>
<dbReference type="RefSeq" id="WP_092861510.1">
    <property type="nucleotide sequence ID" value="NZ_FOQH01000007.1"/>
</dbReference>
<sequence length="374" mass="38205">MNWFEEAMRDWRKGLSSPRLWVVCFLTAALFAAIGPAGTGEVYGPAGRAAFWGAGMAAAWVATTFTVCLAEARLGPRPLASLLAGVALATPLLLLMAPAHASLMHRDFGLAEAAVAAPLCALLATVIVVKTRLALGQPLGFGALTGEGAPAPAPAFAASASAASASAAPAASARQAAPRPAAPTPVAAAESPAPDSARSPEPTAGPAASAAPAPQDPPAAPSPAVPSPAPSAEAPPADGGVIAFAAPARRPAPAILRRLPQRKRGALLRLSMSDHYVGVATEHGEEMLLMRLSDAIAETAPEEGLKVHRSHWVARRAVRAVEPEGDRATLVLTNGERIPVSRTRMQVLRTAGWLSKDAPRFLALGEADSADRAG</sequence>
<feature type="compositionally biased region" description="Pro residues" evidence="1">
    <location>
        <begin position="214"/>
        <end position="229"/>
    </location>
</feature>
<feature type="transmembrane region" description="Helical" evidence="2">
    <location>
        <begin position="82"/>
        <end position="103"/>
    </location>
</feature>
<dbReference type="AlphaFoldDB" id="A0A1I3J4L2"/>
<dbReference type="Proteomes" id="UP000199377">
    <property type="component" value="Unassembled WGS sequence"/>
</dbReference>
<accession>A0A1I3J4L2</accession>
<keyword evidence="4" id="KW-0238">DNA-binding</keyword>
<keyword evidence="2" id="KW-0472">Membrane</keyword>
<reference evidence="4 5" key="1">
    <citation type="submission" date="2016-10" db="EMBL/GenBank/DDBJ databases">
        <authorList>
            <person name="de Groot N.N."/>
        </authorList>
    </citation>
    <scope>NUCLEOTIDE SEQUENCE [LARGE SCALE GENOMIC DNA]</scope>
    <source>
        <strain evidence="4 5">CGMCC 1.11030</strain>
    </source>
</reference>
<evidence type="ECO:0000259" key="3">
    <source>
        <dbReference type="PROSITE" id="PS50930"/>
    </source>
</evidence>
<evidence type="ECO:0000313" key="5">
    <source>
        <dbReference type="Proteomes" id="UP000199377"/>
    </source>
</evidence>
<dbReference type="PROSITE" id="PS50930">
    <property type="entry name" value="HTH_LYTTR"/>
    <property type="match status" value="1"/>
</dbReference>
<evidence type="ECO:0000313" key="4">
    <source>
        <dbReference type="EMBL" id="SFI55046.1"/>
    </source>
</evidence>
<dbReference type="Pfam" id="PF04397">
    <property type="entry name" value="LytTR"/>
    <property type="match status" value="1"/>
</dbReference>
<dbReference type="SMART" id="SM00850">
    <property type="entry name" value="LytTR"/>
    <property type="match status" value="1"/>
</dbReference>
<dbReference type="GO" id="GO:0003677">
    <property type="term" value="F:DNA binding"/>
    <property type="evidence" value="ECO:0007669"/>
    <property type="project" value="UniProtKB-KW"/>
</dbReference>
<dbReference type="OrthoDB" id="7028951at2"/>
<keyword evidence="2" id="KW-0812">Transmembrane</keyword>
<feature type="transmembrane region" description="Helical" evidence="2">
    <location>
        <begin position="49"/>
        <end position="70"/>
    </location>
</feature>
<dbReference type="InterPro" id="IPR007492">
    <property type="entry name" value="LytTR_DNA-bd_dom"/>
</dbReference>
<gene>
    <name evidence="4" type="ORF">SAMN05216258_107356</name>
</gene>
<feature type="transmembrane region" description="Helical" evidence="2">
    <location>
        <begin position="109"/>
        <end position="129"/>
    </location>
</feature>
<proteinExistence type="predicted"/>
<dbReference type="STRING" id="1114924.SAMN05216258_107356"/>
<feature type="region of interest" description="Disordered" evidence="1">
    <location>
        <begin position="171"/>
        <end position="238"/>
    </location>
</feature>
<name>A0A1I3J4L2_9RHOB</name>
<dbReference type="EMBL" id="FOQH01000007">
    <property type="protein sequence ID" value="SFI55046.1"/>
    <property type="molecule type" value="Genomic_DNA"/>
</dbReference>
<dbReference type="Gene3D" id="2.40.50.1020">
    <property type="entry name" value="LytTr DNA-binding domain"/>
    <property type="match status" value="1"/>
</dbReference>
<keyword evidence="2" id="KW-1133">Transmembrane helix</keyword>
<protein>
    <submittedName>
        <fullName evidence="4">LytTr DNA-binding domain-containing protein</fullName>
    </submittedName>
</protein>
<evidence type="ECO:0000256" key="1">
    <source>
        <dbReference type="SAM" id="MobiDB-lite"/>
    </source>
</evidence>
<feature type="compositionally biased region" description="Low complexity" evidence="1">
    <location>
        <begin position="171"/>
        <end position="213"/>
    </location>
</feature>
<keyword evidence="5" id="KW-1185">Reference proteome</keyword>
<evidence type="ECO:0000256" key="2">
    <source>
        <dbReference type="SAM" id="Phobius"/>
    </source>
</evidence>
<feature type="domain" description="HTH LytTR-type" evidence="3">
    <location>
        <begin position="267"/>
        <end position="354"/>
    </location>
</feature>